<evidence type="ECO:0000313" key="1">
    <source>
        <dbReference type="EMBL" id="CAJ0584536.1"/>
    </source>
</evidence>
<keyword evidence="2" id="KW-1185">Reference proteome</keyword>
<evidence type="ECO:0000313" key="2">
    <source>
        <dbReference type="Proteomes" id="UP001177023"/>
    </source>
</evidence>
<sequence length="237" mass="27642">MMNILVSPIFRGVLSRTRCWFSLSSNKEYPSERAISEWAGVWKELNCFGDRSRNDGINFSSFVIRNIQKLLDGGTSGGKGFDIRDGPWHLPFIGEKQMALEEKYNVRIVLIAFKGHQSTGQVYRSLCIFDCNKPDTLRCLRYDSARYFNIYMGSPSNMEKYEQMQLGIMAKDETMKVTSEKINEWTYKRTMEPEEEGEEPWIWTANYRPTFDDINCFHCLKGPLPDMSYCSEFHEMC</sequence>
<accession>A0AA36DC25</accession>
<reference evidence="1" key="1">
    <citation type="submission" date="2023-06" db="EMBL/GenBank/DDBJ databases">
        <authorList>
            <person name="Delattre M."/>
        </authorList>
    </citation>
    <scope>NUCLEOTIDE SEQUENCE</scope>
    <source>
        <strain evidence="1">AF72</strain>
    </source>
</reference>
<name>A0AA36DC25_9BILA</name>
<gene>
    <name evidence="1" type="ORF">MSPICULIGERA_LOCUS22585</name>
</gene>
<dbReference type="EMBL" id="CATQJA010002697">
    <property type="protein sequence ID" value="CAJ0584536.1"/>
    <property type="molecule type" value="Genomic_DNA"/>
</dbReference>
<feature type="non-terminal residue" evidence="1">
    <location>
        <position position="237"/>
    </location>
</feature>
<comment type="caution">
    <text evidence="1">The sequence shown here is derived from an EMBL/GenBank/DDBJ whole genome shotgun (WGS) entry which is preliminary data.</text>
</comment>
<organism evidence="1 2">
    <name type="scientific">Mesorhabditis spiculigera</name>
    <dbReference type="NCBI Taxonomy" id="96644"/>
    <lineage>
        <taxon>Eukaryota</taxon>
        <taxon>Metazoa</taxon>
        <taxon>Ecdysozoa</taxon>
        <taxon>Nematoda</taxon>
        <taxon>Chromadorea</taxon>
        <taxon>Rhabditida</taxon>
        <taxon>Rhabditina</taxon>
        <taxon>Rhabditomorpha</taxon>
        <taxon>Rhabditoidea</taxon>
        <taxon>Rhabditidae</taxon>
        <taxon>Mesorhabditinae</taxon>
        <taxon>Mesorhabditis</taxon>
    </lineage>
</organism>
<protein>
    <submittedName>
        <fullName evidence="1">Uncharacterized protein</fullName>
    </submittedName>
</protein>
<dbReference type="Proteomes" id="UP001177023">
    <property type="component" value="Unassembled WGS sequence"/>
</dbReference>
<dbReference type="AlphaFoldDB" id="A0AA36DC25"/>
<proteinExistence type="predicted"/>